<dbReference type="AlphaFoldDB" id="A0A212K9A9"/>
<dbReference type="InterPro" id="IPR039422">
    <property type="entry name" value="MarR/SlyA-like"/>
</dbReference>
<keyword evidence="1" id="KW-0805">Transcription regulation</keyword>
<reference evidence="5" key="1">
    <citation type="submission" date="2016-04" db="EMBL/GenBank/DDBJ databases">
        <authorList>
            <person name="Evans L.H."/>
            <person name="Alamgir A."/>
            <person name="Owens N."/>
            <person name="Weber N.D."/>
            <person name="Virtaneva K."/>
            <person name="Barbian K."/>
            <person name="Babar A."/>
            <person name="Rosenke K."/>
        </authorList>
    </citation>
    <scope>NUCLEOTIDE SEQUENCE</scope>
    <source>
        <strain evidence="5">86</strain>
    </source>
</reference>
<dbReference type="InterPro" id="IPR011991">
    <property type="entry name" value="ArsR-like_HTH"/>
</dbReference>
<evidence type="ECO:0000256" key="3">
    <source>
        <dbReference type="ARBA" id="ARBA00023163"/>
    </source>
</evidence>
<feature type="domain" description="HTH marR-type" evidence="4">
    <location>
        <begin position="3"/>
        <end position="142"/>
    </location>
</feature>
<evidence type="ECO:0000259" key="4">
    <source>
        <dbReference type="PROSITE" id="PS50995"/>
    </source>
</evidence>
<keyword evidence="2" id="KW-0238">DNA-binding</keyword>
<sequence length="157" mass="17935">MEPDDKFKAFFRVMDRFGKLAASSVPTGEMTKGEFFCMGAICGAGREEPEKGGIYVWELARRTRTLPPAVSRILRDLERRGYIERSVDREDRRNVKVRPTAEGLAIWERAEENAKVFLQRVLGEMGEADMEQLVTLCSWLCDIIEKEQSKPEKGDMA</sequence>
<dbReference type="InterPro" id="IPR036388">
    <property type="entry name" value="WH-like_DNA-bd_sf"/>
</dbReference>
<dbReference type="SMART" id="SM00347">
    <property type="entry name" value="HTH_MARR"/>
    <property type="match status" value="1"/>
</dbReference>
<dbReference type="Pfam" id="PF01047">
    <property type="entry name" value="MarR"/>
    <property type="match status" value="1"/>
</dbReference>
<dbReference type="PROSITE" id="PS50995">
    <property type="entry name" value="HTH_MARR_2"/>
    <property type="match status" value="1"/>
</dbReference>
<dbReference type="GO" id="GO:0003677">
    <property type="term" value="F:DNA binding"/>
    <property type="evidence" value="ECO:0007669"/>
    <property type="project" value="UniProtKB-KW"/>
</dbReference>
<organism evidence="5">
    <name type="scientific">uncultured Eubacteriales bacterium</name>
    <dbReference type="NCBI Taxonomy" id="172733"/>
    <lineage>
        <taxon>Bacteria</taxon>
        <taxon>Bacillati</taxon>
        <taxon>Bacillota</taxon>
        <taxon>Clostridia</taxon>
        <taxon>Eubacteriales</taxon>
        <taxon>environmental samples</taxon>
    </lineage>
</organism>
<dbReference type="PROSITE" id="PS01117">
    <property type="entry name" value="HTH_MARR_1"/>
    <property type="match status" value="1"/>
</dbReference>
<dbReference type="SUPFAM" id="SSF46785">
    <property type="entry name" value="Winged helix' DNA-binding domain"/>
    <property type="match status" value="1"/>
</dbReference>
<keyword evidence="3" id="KW-0804">Transcription</keyword>
<proteinExistence type="predicted"/>
<name>A0A212K9A9_9FIRM</name>
<evidence type="ECO:0000256" key="1">
    <source>
        <dbReference type="ARBA" id="ARBA00023015"/>
    </source>
</evidence>
<dbReference type="InterPro" id="IPR036390">
    <property type="entry name" value="WH_DNA-bd_sf"/>
</dbReference>
<accession>A0A212K9A9</accession>
<dbReference type="GO" id="GO:0003700">
    <property type="term" value="F:DNA-binding transcription factor activity"/>
    <property type="evidence" value="ECO:0007669"/>
    <property type="project" value="InterPro"/>
</dbReference>
<dbReference type="Gene3D" id="1.10.10.10">
    <property type="entry name" value="Winged helix-like DNA-binding domain superfamily/Winged helix DNA-binding domain"/>
    <property type="match status" value="1"/>
</dbReference>
<dbReference type="PRINTS" id="PR00598">
    <property type="entry name" value="HTHMARR"/>
</dbReference>
<dbReference type="InterPro" id="IPR000835">
    <property type="entry name" value="HTH_MarR-typ"/>
</dbReference>
<dbReference type="CDD" id="cd00090">
    <property type="entry name" value="HTH_ARSR"/>
    <property type="match status" value="1"/>
</dbReference>
<dbReference type="GO" id="GO:0006950">
    <property type="term" value="P:response to stress"/>
    <property type="evidence" value="ECO:0007669"/>
    <property type="project" value="TreeGrafter"/>
</dbReference>
<dbReference type="PANTHER" id="PTHR33164">
    <property type="entry name" value="TRANSCRIPTIONAL REGULATOR, MARR FAMILY"/>
    <property type="match status" value="1"/>
</dbReference>
<evidence type="ECO:0000313" key="5">
    <source>
        <dbReference type="EMBL" id="SBW08294.1"/>
    </source>
</evidence>
<gene>
    <name evidence="5" type="ORF">KL86CLO1_12431</name>
</gene>
<dbReference type="EMBL" id="FLUN01000001">
    <property type="protein sequence ID" value="SBW08294.1"/>
    <property type="molecule type" value="Genomic_DNA"/>
</dbReference>
<evidence type="ECO:0000256" key="2">
    <source>
        <dbReference type="ARBA" id="ARBA00023125"/>
    </source>
</evidence>
<dbReference type="PANTHER" id="PTHR33164:SF43">
    <property type="entry name" value="HTH-TYPE TRANSCRIPTIONAL REPRESSOR YETL"/>
    <property type="match status" value="1"/>
</dbReference>
<dbReference type="InterPro" id="IPR023187">
    <property type="entry name" value="Tscrpt_reg_MarR-type_CS"/>
</dbReference>
<protein>
    <submittedName>
        <fullName evidence="5">Putative Transcriptional regulator, MarR family</fullName>
    </submittedName>
</protein>